<gene>
    <name evidence="1" type="ORF">ENW48_04770</name>
</gene>
<comment type="caution">
    <text evidence="1">The sequence shown here is derived from an EMBL/GenBank/DDBJ whole genome shotgun (WGS) entry which is preliminary data.</text>
</comment>
<sequence>MSKGTETCRVIVFKPYPLRVGDRIFIQGGPWAGDWEIIAVGERKIRLRCPISHKEIERERFFYLVEERDQEIWPQRH</sequence>
<dbReference type="AlphaFoldDB" id="A0A7C5ALF3"/>
<dbReference type="EMBL" id="DTKJ01000036">
    <property type="protein sequence ID" value="HGZ11508.1"/>
    <property type="molecule type" value="Genomic_DNA"/>
</dbReference>
<proteinExistence type="predicted"/>
<name>A0A7C5ALF3_9BACT</name>
<reference evidence="1" key="1">
    <citation type="journal article" date="2020" name="mSystems">
        <title>Genome- and Community-Level Interaction Insights into Carbon Utilization and Element Cycling Functions of Hydrothermarchaeota in Hydrothermal Sediment.</title>
        <authorList>
            <person name="Zhou Z."/>
            <person name="Liu Y."/>
            <person name="Xu W."/>
            <person name="Pan J."/>
            <person name="Luo Z.H."/>
            <person name="Li M."/>
        </authorList>
    </citation>
    <scope>NUCLEOTIDE SEQUENCE [LARGE SCALE GENOMIC DNA]</scope>
    <source>
        <strain evidence="1">SpSt-853</strain>
    </source>
</reference>
<protein>
    <recommendedName>
        <fullName evidence="2">KOW domain-containing protein</fullName>
    </recommendedName>
</protein>
<evidence type="ECO:0000313" key="1">
    <source>
        <dbReference type="EMBL" id="HGZ11508.1"/>
    </source>
</evidence>
<accession>A0A7C5ALF3</accession>
<evidence type="ECO:0008006" key="2">
    <source>
        <dbReference type="Google" id="ProtNLM"/>
    </source>
</evidence>
<organism evidence="1">
    <name type="scientific">Desulfobacca acetoxidans</name>
    <dbReference type="NCBI Taxonomy" id="60893"/>
    <lineage>
        <taxon>Bacteria</taxon>
        <taxon>Pseudomonadati</taxon>
        <taxon>Thermodesulfobacteriota</taxon>
        <taxon>Desulfobaccia</taxon>
        <taxon>Desulfobaccales</taxon>
        <taxon>Desulfobaccaceae</taxon>
        <taxon>Desulfobacca</taxon>
    </lineage>
</organism>